<organism evidence="2 3">
    <name type="scientific">Triticum urartu</name>
    <name type="common">Red wild einkorn</name>
    <name type="synonym">Crithodium urartu</name>
    <dbReference type="NCBI Taxonomy" id="4572"/>
    <lineage>
        <taxon>Eukaryota</taxon>
        <taxon>Viridiplantae</taxon>
        <taxon>Streptophyta</taxon>
        <taxon>Embryophyta</taxon>
        <taxon>Tracheophyta</taxon>
        <taxon>Spermatophyta</taxon>
        <taxon>Magnoliopsida</taxon>
        <taxon>Liliopsida</taxon>
        <taxon>Poales</taxon>
        <taxon>Poaceae</taxon>
        <taxon>BOP clade</taxon>
        <taxon>Pooideae</taxon>
        <taxon>Triticodae</taxon>
        <taxon>Triticeae</taxon>
        <taxon>Triticinae</taxon>
        <taxon>Triticum</taxon>
    </lineage>
</organism>
<evidence type="ECO:0000256" key="1">
    <source>
        <dbReference type="SAM" id="MobiDB-lite"/>
    </source>
</evidence>
<protein>
    <submittedName>
        <fullName evidence="2">Uncharacterized protein</fullName>
    </submittedName>
</protein>
<reference evidence="2" key="2">
    <citation type="submission" date="2022-06" db="UniProtKB">
        <authorList>
            <consortium name="EnsemblPlants"/>
        </authorList>
    </citation>
    <scope>IDENTIFICATION</scope>
</reference>
<evidence type="ECO:0000313" key="2">
    <source>
        <dbReference type="EnsemblPlants" id="TuG1812S0003322700.01.T01"/>
    </source>
</evidence>
<dbReference type="Gramene" id="TuG1812S0003322700.01.T01">
    <property type="protein sequence ID" value="TuG1812S0003322700.01.T01"/>
    <property type="gene ID" value="TuG1812S0003322700.01"/>
</dbReference>
<feature type="region of interest" description="Disordered" evidence="1">
    <location>
        <begin position="29"/>
        <end position="58"/>
    </location>
</feature>
<accession>A0A8R7RER8</accession>
<proteinExistence type="predicted"/>
<sequence>AGGQQGAFRQLGQHWLILRRSSLVCGHRCDGPSDKRPRSSLVPGALRRQGPGSRRQRCRTEQRRGFFCKVDDMEVSTRCQASSPLPLCPVIVLSLVSSSPSNIGIED</sequence>
<keyword evidence="3" id="KW-1185">Reference proteome</keyword>
<reference evidence="3" key="1">
    <citation type="journal article" date="2013" name="Nature">
        <title>Draft genome of the wheat A-genome progenitor Triticum urartu.</title>
        <authorList>
            <person name="Ling H.Q."/>
            <person name="Zhao S."/>
            <person name="Liu D."/>
            <person name="Wang J."/>
            <person name="Sun H."/>
            <person name="Zhang C."/>
            <person name="Fan H."/>
            <person name="Li D."/>
            <person name="Dong L."/>
            <person name="Tao Y."/>
            <person name="Gao C."/>
            <person name="Wu H."/>
            <person name="Li Y."/>
            <person name="Cui Y."/>
            <person name="Guo X."/>
            <person name="Zheng S."/>
            <person name="Wang B."/>
            <person name="Yu K."/>
            <person name="Liang Q."/>
            <person name="Yang W."/>
            <person name="Lou X."/>
            <person name="Chen J."/>
            <person name="Feng M."/>
            <person name="Jian J."/>
            <person name="Zhang X."/>
            <person name="Luo G."/>
            <person name="Jiang Y."/>
            <person name="Liu J."/>
            <person name="Wang Z."/>
            <person name="Sha Y."/>
            <person name="Zhang B."/>
            <person name="Wu H."/>
            <person name="Tang D."/>
            <person name="Shen Q."/>
            <person name="Xue P."/>
            <person name="Zou S."/>
            <person name="Wang X."/>
            <person name="Liu X."/>
            <person name="Wang F."/>
            <person name="Yang Y."/>
            <person name="An X."/>
            <person name="Dong Z."/>
            <person name="Zhang K."/>
            <person name="Zhang X."/>
            <person name="Luo M.C."/>
            <person name="Dvorak J."/>
            <person name="Tong Y."/>
            <person name="Wang J."/>
            <person name="Yang H."/>
            <person name="Li Z."/>
            <person name="Wang D."/>
            <person name="Zhang A."/>
            <person name="Wang J."/>
        </authorList>
    </citation>
    <scope>NUCLEOTIDE SEQUENCE</scope>
    <source>
        <strain evidence="3">cv. G1812</strain>
    </source>
</reference>
<evidence type="ECO:0000313" key="3">
    <source>
        <dbReference type="Proteomes" id="UP000015106"/>
    </source>
</evidence>
<name>A0A8R7RER8_TRIUA</name>
<dbReference type="Proteomes" id="UP000015106">
    <property type="component" value="Unassembled WGS sequence"/>
</dbReference>
<dbReference type="EnsemblPlants" id="TuG1812S0003322700.01.T01">
    <property type="protein sequence ID" value="TuG1812S0003322700.01.T01"/>
    <property type="gene ID" value="TuG1812S0003322700.01"/>
</dbReference>
<dbReference type="AlphaFoldDB" id="A0A8R7RER8"/>